<evidence type="ECO:0000256" key="2">
    <source>
        <dbReference type="ARBA" id="ARBA00022840"/>
    </source>
</evidence>
<dbReference type="NCBIfam" id="TIGR00196">
    <property type="entry name" value="yjeF_cterm"/>
    <property type="match status" value="1"/>
</dbReference>
<accession>A0ABT6FF50</accession>
<protein>
    <recommendedName>
        <fullName evidence="6">ADP-dependent (S)-NAD(P)H-hydrate dehydratase</fullName>
        <ecNumber evidence="6">4.2.1.136</ecNumber>
    </recommendedName>
    <alternativeName>
        <fullName evidence="6">ADP-dependent NAD(P)HX dehydratase</fullName>
    </alternativeName>
</protein>
<evidence type="ECO:0000259" key="7">
    <source>
        <dbReference type="PROSITE" id="PS51383"/>
    </source>
</evidence>
<comment type="subunit">
    <text evidence="6">Homotetramer.</text>
</comment>
<evidence type="ECO:0000256" key="1">
    <source>
        <dbReference type="ARBA" id="ARBA00022741"/>
    </source>
</evidence>
<comment type="caution">
    <text evidence="8">The sequence shown here is derived from an EMBL/GenBank/DDBJ whole genome shotgun (WGS) entry which is preliminary data.</text>
</comment>
<dbReference type="EC" id="4.2.1.136" evidence="6"/>
<keyword evidence="2 6" id="KW-0067">ATP-binding</keyword>
<dbReference type="PANTHER" id="PTHR12592">
    <property type="entry name" value="ATP-DEPENDENT (S)-NAD(P)H-HYDRATE DEHYDRATASE FAMILY MEMBER"/>
    <property type="match status" value="1"/>
</dbReference>
<evidence type="ECO:0000256" key="6">
    <source>
        <dbReference type="HAMAP-Rule" id="MF_01965"/>
    </source>
</evidence>
<comment type="catalytic activity">
    <reaction evidence="6">
        <text>(6S)-NADPHX + ADP = AMP + phosphate + NADPH + H(+)</text>
        <dbReference type="Rhea" id="RHEA:32235"/>
        <dbReference type="ChEBI" id="CHEBI:15378"/>
        <dbReference type="ChEBI" id="CHEBI:43474"/>
        <dbReference type="ChEBI" id="CHEBI:57783"/>
        <dbReference type="ChEBI" id="CHEBI:64076"/>
        <dbReference type="ChEBI" id="CHEBI:456215"/>
        <dbReference type="ChEBI" id="CHEBI:456216"/>
        <dbReference type="EC" id="4.2.1.136"/>
    </reaction>
</comment>
<dbReference type="EMBL" id="JARRAG010000002">
    <property type="protein sequence ID" value="MDG3006196.1"/>
    <property type="molecule type" value="Genomic_DNA"/>
</dbReference>
<evidence type="ECO:0000313" key="9">
    <source>
        <dbReference type="Proteomes" id="UP001216907"/>
    </source>
</evidence>
<dbReference type="InterPro" id="IPR029056">
    <property type="entry name" value="Ribokinase-like"/>
</dbReference>
<keyword evidence="5 6" id="KW-0456">Lyase</keyword>
<keyword evidence="3 6" id="KW-0521">NADP</keyword>
<evidence type="ECO:0000313" key="8">
    <source>
        <dbReference type="EMBL" id="MDG3006196.1"/>
    </source>
</evidence>
<dbReference type="SUPFAM" id="SSF53613">
    <property type="entry name" value="Ribokinase-like"/>
    <property type="match status" value="1"/>
</dbReference>
<dbReference type="PANTHER" id="PTHR12592:SF0">
    <property type="entry name" value="ATP-DEPENDENT (S)-NAD(P)H-HYDRATE DEHYDRATASE"/>
    <property type="match status" value="1"/>
</dbReference>
<evidence type="ECO:0000256" key="3">
    <source>
        <dbReference type="ARBA" id="ARBA00022857"/>
    </source>
</evidence>
<dbReference type="Pfam" id="PF01256">
    <property type="entry name" value="Carb_kinase"/>
    <property type="match status" value="1"/>
</dbReference>
<comment type="similarity">
    <text evidence="6">Belongs to the NnrD/CARKD family.</text>
</comment>
<feature type="binding site" evidence="6">
    <location>
        <position position="229"/>
    </location>
    <ligand>
        <name>(6S)-NADPHX</name>
        <dbReference type="ChEBI" id="CHEBI:64076"/>
    </ligand>
</feature>
<dbReference type="PROSITE" id="PS01050">
    <property type="entry name" value="YJEF_C_2"/>
    <property type="match status" value="1"/>
</dbReference>
<reference evidence="8 9" key="1">
    <citation type="submission" date="2023-03" db="EMBL/GenBank/DDBJ databases">
        <title>Paludisphaera mucosa sp. nov. a novel planctomycete from northern fen.</title>
        <authorList>
            <person name="Ivanova A."/>
        </authorList>
    </citation>
    <scope>NUCLEOTIDE SEQUENCE [LARGE SCALE GENOMIC DNA]</scope>
    <source>
        <strain evidence="8 9">Pla2</strain>
    </source>
</reference>
<feature type="binding site" evidence="6">
    <location>
        <position position="111"/>
    </location>
    <ligand>
        <name>(6S)-NADPHX</name>
        <dbReference type="ChEBI" id="CHEBI:64076"/>
    </ligand>
</feature>
<feature type="binding site" evidence="6">
    <location>
        <position position="39"/>
    </location>
    <ligand>
        <name>(6S)-NADPHX</name>
        <dbReference type="ChEBI" id="CHEBI:64076"/>
    </ligand>
</feature>
<comment type="cofactor">
    <cofactor evidence="6">
        <name>Mg(2+)</name>
        <dbReference type="ChEBI" id="CHEBI:18420"/>
    </cofactor>
</comment>
<keyword evidence="9" id="KW-1185">Reference proteome</keyword>
<dbReference type="InterPro" id="IPR017953">
    <property type="entry name" value="Carbohydrate_kinase_pred_CS"/>
</dbReference>
<dbReference type="InterPro" id="IPR000631">
    <property type="entry name" value="CARKD"/>
</dbReference>
<evidence type="ECO:0000256" key="4">
    <source>
        <dbReference type="ARBA" id="ARBA00023027"/>
    </source>
</evidence>
<feature type="binding site" evidence="6">
    <location>
        <position position="228"/>
    </location>
    <ligand>
        <name>AMP</name>
        <dbReference type="ChEBI" id="CHEBI:456215"/>
    </ligand>
</feature>
<comment type="function">
    <text evidence="6">Catalyzes the dehydration of the S-form of NAD(P)HX at the expense of ADP, which is converted to AMP. Together with NAD(P)HX epimerase, which catalyzes the epimerization of the S- and R-forms, the enzyme allows the repair of both epimers of NAD(P)HX, a damaged form of NAD(P)H that is a result of enzymatic or heat-dependent hydration.</text>
</comment>
<gene>
    <name evidence="6" type="primary">nnrD</name>
    <name evidence="8" type="ORF">PZE19_20690</name>
</gene>
<dbReference type="Proteomes" id="UP001216907">
    <property type="component" value="Unassembled WGS sequence"/>
</dbReference>
<dbReference type="PROSITE" id="PS51383">
    <property type="entry name" value="YJEF_C_3"/>
    <property type="match status" value="1"/>
</dbReference>
<feature type="binding site" evidence="6">
    <location>
        <position position="162"/>
    </location>
    <ligand>
        <name>(6S)-NADPHX</name>
        <dbReference type="ChEBI" id="CHEBI:64076"/>
    </ligand>
</feature>
<feature type="domain" description="YjeF C-terminal" evidence="7">
    <location>
        <begin position="4"/>
        <end position="288"/>
    </location>
</feature>
<dbReference type="HAMAP" id="MF_01965">
    <property type="entry name" value="NADHX_dehydratase"/>
    <property type="match status" value="1"/>
</dbReference>
<sequence length="302" mass="31086">MALKRVESIPRLLKRSPDGHKGNYGSILIIAGGRGMAGAAALCGASALRSGSGLVRVACPAEVQPTVASFEPSYMTYPLPCDGEGLVDFAASRPVLEKLVQKADVVAVGPGLGESDDVLELVRWAVESAGKPLVLDADALNALAKDVGLVDRLETPTVVTPHPGEFARLTGMTTKLAKAEREPRSAAFAARNANLVVVLKGGGTLVTDGDRVYVNTTGNPGMATGGAGDVLTGVVAAMLGQKLAAFEAAQLAVYAHGLAGDIARDDSGEVGLIAGDIADALPDAFHHGVREQEIDEEEDDVE</sequence>
<organism evidence="8 9">
    <name type="scientific">Paludisphaera mucosa</name>
    <dbReference type="NCBI Taxonomy" id="3030827"/>
    <lineage>
        <taxon>Bacteria</taxon>
        <taxon>Pseudomonadati</taxon>
        <taxon>Planctomycetota</taxon>
        <taxon>Planctomycetia</taxon>
        <taxon>Isosphaerales</taxon>
        <taxon>Isosphaeraceae</taxon>
        <taxon>Paludisphaera</taxon>
    </lineage>
</organism>
<dbReference type="CDD" id="cd01171">
    <property type="entry name" value="YXKO-related"/>
    <property type="match status" value="1"/>
</dbReference>
<keyword evidence="1 6" id="KW-0547">Nucleotide-binding</keyword>
<comment type="catalytic activity">
    <reaction evidence="6">
        <text>(6S)-NADHX + ADP = AMP + phosphate + NADH + H(+)</text>
        <dbReference type="Rhea" id="RHEA:32223"/>
        <dbReference type="ChEBI" id="CHEBI:15378"/>
        <dbReference type="ChEBI" id="CHEBI:43474"/>
        <dbReference type="ChEBI" id="CHEBI:57945"/>
        <dbReference type="ChEBI" id="CHEBI:64074"/>
        <dbReference type="ChEBI" id="CHEBI:456215"/>
        <dbReference type="ChEBI" id="CHEBI:456216"/>
        <dbReference type="EC" id="4.2.1.136"/>
    </reaction>
</comment>
<proteinExistence type="inferred from homology"/>
<dbReference type="Gene3D" id="3.40.1190.20">
    <property type="match status" value="1"/>
</dbReference>
<keyword evidence="4 6" id="KW-0520">NAD</keyword>
<feature type="binding site" evidence="6">
    <location>
        <begin position="200"/>
        <end position="204"/>
    </location>
    <ligand>
        <name>AMP</name>
        <dbReference type="ChEBI" id="CHEBI:456215"/>
    </ligand>
</feature>
<name>A0ABT6FF50_9BACT</name>
<dbReference type="RefSeq" id="WP_277862496.1">
    <property type="nucleotide sequence ID" value="NZ_JARRAG010000002.1"/>
</dbReference>
<evidence type="ECO:0000256" key="5">
    <source>
        <dbReference type="ARBA" id="ARBA00023239"/>
    </source>
</evidence>